<dbReference type="Pfam" id="PF03810">
    <property type="entry name" value="IBN_N"/>
    <property type="match status" value="1"/>
</dbReference>
<evidence type="ECO:0000256" key="3">
    <source>
        <dbReference type="ARBA" id="ARBA00023242"/>
    </source>
</evidence>
<evidence type="ECO:0000256" key="2">
    <source>
        <dbReference type="ARBA" id="ARBA00022448"/>
    </source>
</evidence>
<name>A0AB34IHL5_PRYPA</name>
<evidence type="ECO:0000313" key="6">
    <source>
        <dbReference type="EMBL" id="KAL1499620.1"/>
    </source>
</evidence>
<feature type="compositionally biased region" description="Acidic residues" evidence="4">
    <location>
        <begin position="391"/>
        <end position="429"/>
    </location>
</feature>
<dbReference type="AlphaFoldDB" id="A0AB34IHL5"/>
<dbReference type="SMART" id="SM00913">
    <property type="entry name" value="IBN_N"/>
    <property type="match status" value="1"/>
</dbReference>
<dbReference type="SUPFAM" id="SSF48371">
    <property type="entry name" value="ARM repeat"/>
    <property type="match status" value="1"/>
</dbReference>
<evidence type="ECO:0000256" key="1">
    <source>
        <dbReference type="ARBA" id="ARBA00004123"/>
    </source>
</evidence>
<dbReference type="GO" id="GO:0006606">
    <property type="term" value="P:protein import into nucleus"/>
    <property type="evidence" value="ECO:0007669"/>
    <property type="project" value="TreeGrafter"/>
</dbReference>
<gene>
    <name evidence="6" type="ORF">AB1Y20_011819</name>
</gene>
<organism evidence="6 7">
    <name type="scientific">Prymnesium parvum</name>
    <name type="common">Toxic golden alga</name>
    <dbReference type="NCBI Taxonomy" id="97485"/>
    <lineage>
        <taxon>Eukaryota</taxon>
        <taxon>Haptista</taxon>
        <taxon>Haptophyta</taxon>
        <taxon>Prymnesiophyceae</taxon>
        <taxon>Prymnesiales</taxon>
        <taxon>Prymnesiaceae</taxon>
        <taxon>Prymnesium</taxon>
    </lineage>
</organism>
<protein>
    <recommendedName>
        <fullName evidence="5">Importin N-terminal domain-containing protein</fullName>
    </recommendedName>
</protein>
<dbReference type="InterPro" id="IPR016024">
    <property type="entry name" value="ARM-type_fold"/>
</dbReference>
<dbReference type="GO" id="GO:0005635">
    <property type="term" value="C:nuclear envelope"/>
    <property type="evidence" value="ECO:0007669"/>
    <property type="project" value="TreeGrafter"/>
</dbReference>
<dbReference type="InterPro" id="IPR001494">
    <property type="entry name" value="Importin-beta_N"/>
</dbReference>
<feature type="region of interest" description="Disordered" evidence="4">
    <location>
        <begin position="390"/>
        <end position="441"/>
    </location>
</feature>
<feature type="compositionally biased region" description="Pro residues" evidence="4">
    <location>
        <begin position="7"/>
        <end position="40"/>
    </location>
</feature>
<dbReference type="EMBL" id="JBGBPQ010000025">
    <property type="protein sequence ID" value="KAL1499620.1"/>
    <property type="molecule type" value="Genomic_DNA"/>
</dbReference>
<evidence type="ECO:0000313" key="7">
    <source>
        <dbReference type="Proteomes" id="UP001515480"/>
    </source>
</evidence>
<comment type="subcellular location">
    <subcellularLocation>
        <location evidence="1">Nucleus</location>
    </subcellularLocation>
</comment>
<keyword evidence="7" id="KW-1185">Reference proteome</keyword>
<sequence>MASRRPPLSPPSPSPPLPSAPPSPPPSPPPSADLPPLAPFPLPLLAALSPDAAERRAAEAQLAQLASLPGFCSSLLSLTRPPSDETTRLLAATTLKNQLERRWRAGPRAIAAAERAPLRDDLLRALHDASPSLSLRVARQLALAAAWLVRSEANAREPLLLPALSRALLAPRAPHGVILAWVHSAKALRSLRLPHGAALCDGVGRGVAPPLVGVWREAVALALAGGALEEVWRAALLSRAVRQALAMCERRGEAEAGAEAGAEGGGVGGVRYAALEAAVRAHARCFEACGEARRAWGCVARRCGKLAAAVARRGGGAWRRAAAAAAAAAVVAEAEERAALRRGEWGALEAREAEGSACVAHLAAVVEALREWEADPEGFACAGLLPSVDEATAEEGEGEEEEEEGEEGEEEGGGGGGWEEEGDEEEEEGGGGGGARVPRVDGGGRAEVLQRRAEQALSSLLCGAYAAAARRALLALLPSAASAASDSLATQIGREAAYSALGVCAWSLQHHLSFRRLLHAAVAEARGAAPLPLAGPLQARLPWLLRCWWGFGGGDDDEACCVGAYALLRDLIAHGHDVAVRLQAALALHAILRSAMPEDLALFAPMAPQVCVGLGATLAACETDEARIWLLRILRKLTQQLPGLWLHPETQASLPAVLGALWEQAATEHRPLLSRELKRLSYATAASPIEE</sequence>
<dbReference type="PANTHER" id="PTHR10997:SF7">
    <property type="entry name" value="IMPORTIN-11"/>
    <property type="match status" value="1"/>
</dbReference>
<comment type="caution">
    <text evidence="6">The sequence shown here is derived from an EMBL/GenBank/DDBJ whole genome shotgun (WGS) entry which is preliminary data.</text>
</comment>
<evidence type="ECO:0000259" key="5">
    <source>
        <dbReference type="PROSITE" id="PS50166"/>
    </source>
</evidence>
<accession>A0AB34IHL5</accession>
<dbReference type="GO" id="GO:0031267">
    <property type="term" value="F:small GTPase binding"/>
    <property type="evidence" value="ECO:0007669"/>
    <property type="project" value="InterPro"/>
</dbReference>
<dbReference type="PROSITE" id="PS50166">
    <property type="entry name" value="IMPORTIN_B_NT"/>
    <property type="match status" value="1"/>
</dbReference>
<proteinExistence type="predicted"/>
<dbReference type="Gene3D" id="1.25.10.10">
    <property type="entry name" value="Leucine-rich Repeat Variant"/>
    <property type="match status" value="1"/>
</dbReference>
<keyword evidence="2" id="KW-0813">Transport</keyword>
<evidence type="ECO:0000256" key="4">
    <source>
        <dbReference type="SAM" id="MobiDB-lite"/>
    </source>
</evidence>
<feature type="region of interest" description="Disordered" evidence="4">
    <location>
        <begin position="1"/>
        <end position="40"/>
    </location>
</feature>
<dbReference type="Proteomes" id="UP001515480">
    <property type="component" value="Unassembled WGS sequence"/>
</dbReference>
<feature type="domain" description="Importin N-terminal" evidence="5">
    <location>
        <begin position="58"/>
        <end position="128"/>
    </location>
</feature>
<reference evidence="6 7" key="1">
    <citation type="journal article" date="2024" name="Science">
        <title>Giant polyketide synthase enzymes in the biosynthesis of giant marine polyether toxins.</title>
        <authorList>
            <person name="Fallon T.R."/>
            <person name="Shende V.V."/>
            <person name="Wierzbicki I.H."/>
            <person name="Pendleton A.L."/>
            <person name="Watervoot N.F."/>
            <person name="Auber R.P."/>
            <person name="Gonzalez D.J."/>
            <person name="Wisecaver J.H."/>
            <person name="Moore B.S."/>
        </authorList>
    </citation>
    <scope>NUCLEOTIDE SEQUENCE [LARGE SCALE GENOMIC DNA]</scope>
    <source>
        <strain evidence="6 7">12B1</strain>
    </source>
</reference>
<keyword evidence="3" id="KW-0539">Nucleus</keyword>
<dbReference type="PANTHER" id="PTHR10997">
    <property type="entry name" value="IMPORTIN-7, 8, 11"/>
    <property type="match status" value="1"/>
</dbReference>
<dbReference type="GO" id="GO:0005829">
    <property type="term" value="C:cytosol"/>
    <property type="evidence" value="ECO:0007669"/>
    <property type="project" value="TreeGrafter"/>
</dbReference>
<dbReference type="InterPro" id="IPR011989">
    <property type="entry name" value="ARM-like"/>
</dbReference>